<dbReference type="SUPFAM" id="SSF54637">
    <property type="entry name" value="Thioesterase/thiol ester dehydrase-isomerase"/>
    <property type="match status" value="2"/>
</dbReference>
<dbReference type="Gene3D" id="3.10.129.10">
    <property type="entry name" value="Hotdog Thioesterase"/>
    <property type="match status" value="2"/>
</dbReference>
<evidence type="ECO:0008006" key="3">
    <source>
        <dbReference type="Google" id="ProtNLM"/>
    </source>
</evidence>
<evidence type="ECO:0000313" key="2">
    <source>
        <dbReference type="Proteomes" id="UP000215896"/>
    </source>
</evidence>
<dbReference type="Proteomes" id="UP000215896">
    <property type="component" value="Unassembled WGS sequence"/>
</dbReference>
<sequence>MDAQAHLNNAVYVDFLQDARVDFLHSASFGHLLGDEDDPDHAGNAILVVGHRVEYLRPVVHGQAVRVRLWVESVGAARFVIAYEVTADDEVAVRARTVLCNFDRNAQQIRRFDPVARAAFVDAVESGEPLRELPAVPEFVADKAFRTPLKVRWSDVDRYGHVNNVRYYDYAQEARIEMMRRLGDGLEVSDSSSDSLWLLVRQDLDYLGQLKFRTEPYSALTVVERIGGSSITMQVRMMDEETGMVFANARTVLVHADAQGRPAPLSDTARKALEPHLLDPA</sequence>
<comment type="caution">
    <text evidence="1">The sequence shown here is derived from an EMBL/GenBank/DDBJ whole genome shotgun (WGS) entry which is preliminary data.</text>
</comment>
<dbReference type="PANTHER" id="PTHR31793:SF24">
    <property type="entry name" value="LONG-CHAIN ACYL-COA THIOESTERASE FADM"/>
    <property type="match status" value="1"/>
</dbReference>
<reference evidence="1 2" key="1">
    <citation type="submission" date="2017-07" db="EMBL/GenBank/DDBJ databases">
        <title>Draft whole genome sequences of clinical Proprionibacteriaceae strains.</title>
        <authorList>
            <person name="Bernier A.-M."/>
            <person name="Bernard K."/>
            <person name="Domingo M.-C."/>
        </authorList>
    </citation>
    <scope>NUCLEOTIDE SEQUENCE [LARGE SCALE GENOMIC DNA]</scope>
    <source>
        <strain evidence="1 2">NML 030167</strain>
    </source>
</reference>
<organism evidence="1 2">
    <name type="scientific">Enemella evansiae</name>
    <dbReference type="NCBI Taxonomy" id="2016499"/>
    <lineage>
        <taxon>Bacteria</taxon>
        <taxon>Bacillati</taxon>
        <taxon>Actinomycetota</taxon>
        <taxon>Actinomycetes</taxon>
        <taxon>Propionibacteriales</taxon>
        <taxon>Propionibacteriaceae</taxon>
        <taxon>Enemella</taxon>
    </lineage>
</organism>
<dbReference type="InterPro" id="IPR050563">
    <property type="entry name" value="4-hydroxybenzoyl-CoA_TE"/>
</dbReference>
<dbReference type="AlphaFoldDB" id="A0A255G786"/>
<evidence type="ECO:0000313" key="1">
    <source>
        <dbReference type="EMBL" id="OYO08714.1"/>
    </source>
</evidence>
<dbReference type="Pfam" id="PF13279">
    <property type="entry name" value="4HBT_2"/>
    <property type="match status" value="2"/>
</dbReference>
<dbReference type="EMBL" id="NMVO01000018">
    <property type="protein sequence ID" value="OYO08714.1"/>
    <property type="molecule type" value="Genomic_DNA"/>
</dbReference>
<keyword evidence="2" id="KW-1185">Reference proteome</keyword>
<proteinExistence type="predicted"/>
<dbReference type="GO" id="GO:0047617">
    <property type="term" value="F:fatty acyl-CoA hydrolase activity"/>
    <property type="evidence" value="ECO:0007669"/>
    <property type="project" value="TreeGrafter"/>
</dbReference>
<protein>
    <recommendedName>
        <fullName evidence="3">Acyl-CoA thioesterase</fullName>
    </recommendedName>
</protein>
<accession>A0A255G786</accession>
<name>A0A255G786_9ACTN</name>
<dbReference type="PANTHER" id="PTHR31793">
    <property type="entry name" value="4-HYDROXYBENZOYL-COA THIOESTERASE FAMILY MEMBER"/>
    <property type="match status" value="1"/>
</dbReference>
<dbReference type="InterPro" id="IPR029069">
    <property type="entry name" value="HotDog_dom_sf"/>
</dbReference>
<dbReference type="CDD" id="cd00586">
    <property type="entry name" value="4HBT"/>
    <property type="match status" value="2"/>
</dbReference>
<gene>
    <name evidence="1" type="ORF">CGZ94_19585</name>
</gene>